<organism evidence="2 3">
    <name type="scientific">Mycena indigotica</name>
    <dbReference type="NCBI Taxonomy" id="2126181"/>
    <lineage>
        <taxon>Eukaryota</taxon>
        <taxon>Fungi</taxon>
        <taxon>Dikarya</taxon>
        <taxon>Basidiomycota</taxon>
        <taxon>Agaricomycotina</taxon>
        <taxon>Agaricomycetes</taxon>
        <taxon>Agaricomycetidae</taxon>
        <taxon>Agaricales</taxon>
        <taxon>Marasmiineae</taxon>
        <taxon>Mycenaceae</taxon>
        <taxon>Mycena</taxon>
    </lineage>
</organism>
<comment type="caution">
    <text evidence="2">The sequence shown here is derived from an EMBL/GenBank/DDBJ whole genome shotgun (WGS) entry which is preliminary data.</text>
</comment>
<dbReference type="OrthoDB" id="4743193at2759"/>
<dbReference type="InterPro" id="IPR046496">
    <property type="entry name" value="DUF6589"/>
</dbReference>
<dbReference type="GeneID" id="59350238"/>
<protein>
    <recommendedName>
        <fullName evidence="1">DUF6589 domain-containing protein</fullName>
    </recommendedName>
</protein>
<feature type="domain" description="DUF6589" evidence="1">
    <location>
        <begin position="2"/>
        <end position="194"/>
    </location>
</feature>
<dbReference type="AlphaFoldDB" id="A0A8H6S5U6"/>
<dbReference type="EMBL" id="JACAZF010000010">
    <property type="protein sequence ID" value="KAF7293391.1"/>
    <property type="molecule type" value="Genomic_DNA"/>
</dbReference>
<evidence type="ECO:0000313" key="3">
    <source>
        <dbReference type="Proteomes" id="UP000636479"/>
    </source>
</evidence>
<evidence type="ECO:0000259" key="1">
    <source>
        <dbReference type="Pfam" id="PF20231"/>
    </source>
</evidence>
<proteinExistence type="predicted"/>
<gene>
    <name evidence="2" type="ORF">MIND_01116100</name>
</gene>
<dbReference type="Pfam" id="PF20231">
    <property type="entry name" value="DUF6589"/>
    <property type="match status" value="1"/>
</dbReference>
<dbReference type="RefSeq" id="XP_037215554.1">
    <property type="nucleotide sequence ID" value="XM_037367722.1"/>
</dbReference>
<evidence type="ECO:0000313" key="2">
    <source>
        <dbReference type="EMBL" id="KAF7293391.1"/>
    </source>
</evidence>
<dbReference type="Proteomes" id="UP000636479">
    <property type="component" value="Unassembled WGS sequence"/>
</dbReference>
<name>A0A8H6S5U6_9AGAR</name>
<accession>A0A8H6S5U6</accession>
<reference evidence="2" key="1">
    <citation type="submission" date="2020-05" db="EMBL/GenBank/DDBJ databases">
        <title>Mycena genomes resolve the evolution of fungal bioluminescence.</title>
        <authorList>
            <person name="Tsai I.J."/>
        </authorList>
    </citation>
    <scope>NUCLEOTIDE SEQUENCE</scope>
    <source>
        <strain evidence="2">171206Taipei</strain>
    </source>
</reference>
<keyword evidence="3" id="KW-1185">Reference proteome</keyword>
<sequence length="224" mass="25093">MMDSACASAQENATILEDMLVKQAGLGDPAQHPNTTPLGNRIVLVFGDLGVGDRIQSAKASRSEESTAWRRLENIVYVMGLFHVKMACADAIHRAFIAAKPARKDTDKYSLFHHAETIRRKESSKIQTKPGFRLMHEIILHTGIGCRLDIWRTFIKKINSQWTSLEKYAESMPLFDDICAVSRRIVMEYVAKRDIISKLRKTVYWGSGYGSGKYASPAANLSSI</sequence>